<reference evidence="1 2" key="1">
    <citation type="submission" date="2021-03" db="EMBL/GenBank/DDBJ databases">
        <title>Genomic Encyclopedia of Type Strains, Phase IV (KMG-IV): sequencing the most valuable type-strain genomes for metagenomic binning, comparative biology and taxonomic classification.</title>
        <authorList>
            <person name="Goeker M."/>
        </authorList>
    </citation>
    <scope>NUCLEOTIDE SEQUENCE [LARGE SCALE GENOMIC DNA]</scope>
    <source>
        <strain evidence="1 2">DSM 24738</strain>
    </source>
</reference>
<dbReference type="EMBL" id="JAGGKT010000006">
    <property type="protein sequence ID" value="MBP1932289.1"/>
    <property type="molecule type" value="Genomic_DNA"/>
</dbReference>
<keyword evidence="2" id="KW-1185">Reference proteome</keyword>
<proteinExistence type="predicted"/>
<name>A0ABS4GPU6_9BACL</name>
<evidence type="ECO:0000313" key="1">
    <source>
        <dbReference type="EMBL" id="MBP1932289.1"/>
    </source>
</evidence>
<sequence>MKKDYYTIKDLENMAKKLDGTTFKGRANEFIHGLSKDFGIKFKKGLSVRRSEEYQFSEREKDLLLLLMKNKGLHPMDHKNTKKINVTLRQVSQYQRYLLKDIANLPDPLRVELAEDDRVQQMYDIQITFDSINQLDEKLELLFYMMSTDKGISFLKKWESHFKELEREGLNLIKESFIAEKRQEHKEKRKGEPTEEQVQKYAKKRIKDKLEKIEKGVDPEIHLLDHLLIQKLKEISEVSLVK</sequence>
<gene>
    <name evidence="1" type="ORF">J2Z37_002290</name>
</gene>
<evidence type="ECO:0000313" key="2">
    <source>
        <dbReference type="Proteomes" id="UP001519343"/>
    </source>
</evidence>
<dbReference type="Proteomes" id="UP001519343">
    <property type="component" value="Unassembled WGS sequence"/>
</dbReference>
<accession>A0ABS4GPU6</accession>
<protein>
    <submittedName>
        <fullName evidence="1">Uncharacterized protein</fullName>
    </submittedName>
</protein>
<organism evidence="1 2">
    <name type="scientific">Ammoniphilus resinae</name>
    <dbReference type="NCBI Taxonomy" id="861532"/>
    <lineage>
        <taxon>Bacteria</taxon>
        <taxon>Bacillati</taxon>
        <taxon>Bacillota</taxon>
        <taxon>Bacilli</taxon>
        <taxon>Bacillales</taxon>
        <taxon>Paenibacillaceae</taxon>
        <taxon>Aneurinibacillus group</taxon>
        <taxon>Ammoniphilus</taxon>
    </lineage>
</organism>
<comment type="caution">
    <text evidence="1">The sequence shown here is derived from an EMBL/GenBank/DDBJ whole genome shotgun (WGS) entry which is preliminary data.</text>
</comment>
<dbReference type="RefSeq" id="WP_209810348.1">
    <property type="nucleotide sequence ID" value="NZ_JAGGKT010000006.1"/>
</dbReference>